<keyword evidence="3" id="KW-1185">Reference proteome</keyword>
<organism evidence="2 3">
    <name type="scientific">Octopus vulgaris</name>
    <name type="common">Common octopus</name>
    <dbReference type="NCBI Taxonomy" id="6645"/>
    <lineage>
        <taxon>Eukaryota</taxon>
        <taxon>Metazoa</taxon>
        <taxon>Spiralia</taxon>
        <taxon>Lophotrochozoa</taxon>
        <taxon>Mollusca</taxon>
        <taxon>Cephalopoda</taxon>
        <taxon>Coleoidea</taxon>
        <taxon>Octopodiformes</taxon>
        <taxon>Octopoda</taxon>
        <taxon>Incirrata</taxon>
        <taxon>Octopodidae</taxon>
        <taxon>Octopus</taxon>
    </lineage>
</organism>
<protein>
    <recommendedName>
        <fullName evidence="1">PiggyBac transposable element-derived protein domain-containing protein</fullName>
    </recommendedName>
</protein>
<dbReference type="Proteomes" id="UP001162480">
    <property type="component" value="Chromosome 7"/>
</dbReference>
<evidence type="ECO:0000259" key="1">
    <source>
        <dbReference type="Pfam" id="PF13843"/>
    </source>
</evidence>
<name>A0AA36F4R6_OCTVU</name>
<dbReference type="EMBL" id="OX597820">
    <property type="protein sequence ID" value="CAI9725721.1"/>
    <property type="molecule type" value="Genomic_DNA"/>
</dbReference>
<dbReference type="InterPro" id="IPR029526">
    <property type="entry name" value="PGBD"/>
</dbReference>
<gene>
    <name evidence="2" type="ORF">OCTVUL_1B009421</name>
</gene>
<dbReference type="Pfam" id="PF13843">
    <property type="entry name" value="DDE_Tnp_1_7"/>
    <property type="match status" value="2"/>
</dbReference>
<reference evidence="2" key="1">
    <citation type="submission" date="2023-08" db="EMBL/GenBank/DDBJ databases">
        <authorList>
            <person name="Alioto T."/>
            <person name="Alioto T."/>
            <person name="Gomez Garrido J."/>
        </authorList>
    </citation>
    <scope>NUCLEOTIDE SEQUENCE</scope>
</reference>
<dbReference type="AlphaFoldDB" id="A0AA36F4R6"/>
<accession>A0AA36F4R6</accession>
<dbReference type="PANTHER" id="PTHR47272">
    <property type="entry name" value="DDE_TNP_1_7 DOMAIN-CONTAINING PROTEIN"/>
    <property type="match status" value="1"/>
</dbReference>
<evidence type="ECO:0000313" key="2">
    <source>
        <dbReference type="EMBL" id="CAI9725721.1"/>
    </source>
</evidence>
<proteinExistence type="predicted"/>
<sequence>MYWSHTSDTFSEAISNAMRCDRFDAIIRCLHFNAADDINKSDKFAKLRPLISHLQKKFMEHFVPAPKTVTGVLESKAIKIIRWMDNALVKVESTIHGNNLVNKVKRWSKEKLKHIQVPIPQAIYNYNKNMGGTDQMDQNINAYRIGIRMEK</sequence>
<evidence type="ECO:0000313" key="3">
    <source>
        <dbReference type="Proteomes" id="UP001162480"/>
    </source>
</evidence>
<feature type="domain" description="PiggyBac transposable element-derived protein" evidence="1">
    <location>
        <begin position="76"/>
        <end position="148"/>
    </location>
</feature>
<feature type="domain" description="PiggyBac transposable element-derived protein" evidence="1">
    <location>
        <begin position="1"/>
        <end position="65"/>
    </location>
</feature>